<organism evidence="3 4">
    <name type="scientific">Azotobacter chroococcum</name>
    <dbReference type="NCBI Taxonomy" id="353"/>
    <lineage>
        <taxon>Bacteria</taxon>
        <taxon>Pseudomonadati</taxon>
        <taxon>Pseudomonadota</taxon>
        <taxon>Gammaproteobacteria</taxon>
        <taxon>Pseudomonadales</taxon>
        <taxon>Pseudomonadaceae</taxon>
        <taxon>Azotobacter</taxon>
    </lineage>
</organism>
<keyword evidence="2" id="KW-0812">Transmembrane</keyword>
<keyword evidence="2" id="KW-0472">Membrane</keyword>
<evidence type="ECO:0000313" key="3">
    <source>
        <dbReference type="EMBL" id="QQE89609.1"/>
    </source>
</evidence>
<keyword evidence="2" id="KW-1133">Transmembrane helix</keyword>
<dbReference type="EMBL" id="CP066310">
    <property type="protein sequence ID" value="QQE89609.1"/>
    <property type="molecule type" value="Genomic_DNA"/>
</dbReference>
<evidence type="ECO:0000313" key="4">
    <source>
        <dbReference type="Proteomes" id="UP000596192"/>
    </source>
</evidence>
<feature type="coiled-coil region" evidence="1">
    <location>
        <begin position="233"/>
        <end position="307"/>
    </location>
</feature>
<keyword evidence="1" id="KW-0175">Coiled coil</keyword>
<name>A0AAQ0C030_9GAMM</name>
<sequence>MEHDADKRSGQELQIVQAFSSVEVSEQIIRSADIKGLVGGMLSAQDEVGRSAEELERARQEKKGGSLIGNWWKDRDDKLQDAQIDLQKSIGSLSQKSSQLLIVNAAISKVLSDQQQVLLQQQNMLRQQADLLEEQNRRILGQQRALEQQQQEIDLANRGLLEARDVTAEQTDRLVGSVQRLEQAESQMEALNQQLIVCVAEDLVTAVSDWRSRLDDLGRDFTQRQAGLEKKLFDEFRDHIDQVRTELEAAADRAAAGAVELERKLQQQAQAGQARIEAQEAAARQLREALSERLAKFRQEVVATLEQNVLPLRKALGNLELRQGAWQQEQARLLEAQRKALLQLEGELRLRGEALAQLADESKRKDEALERLESELKARAEALGNVEARLQFLEEAQDRNAGRNRLALAAVAGLALVSLGWQLAGLVGGG</sequence>
<evidence type="ECO:0000256" key="2">
    <source>
        <dbReference type="SAM" id="Phobius"/>
    </source>
</evidence>
<proteinExistence type="predicted"/>
<feature type="transmembrane region" description="Helical" evidence="2">
    <location>
        <begin position="406"/>
        <end position="424"/>
    </location>
</feature>
<dbReference type="AlphaFoldDB" id="A0AAQ0C030"/>
<feature type="coiled-coil region" evidence="1">
    <location>
        <begin position="355"/>
        <end position="389"/>
    </location>
</feature>
<feature type="coiled-coil region" evidence="1">
    <location>
        <begin position="115"/>
        <end position="201"/>
    </location>
</feature>
<dbReference type="Proteomes" id="UP000596192">
    <property type="component" value="Chromosome"/>
</dbReference>
<protein>
    <submittedName>
        <fullName evidence="3">Uncharacterized protein</fullName>
    </submittedName>
</protein>
<accession>A0AAQ0C030</accession>
<gene>
    <name evidence="3" type="ORF">GKQ51_04515</name>
</gene>
<evidence type="ECO:0000256" key="1">
    <source>
        <dbReference type="SAM" id="Coils"/>
    </source>
</evidence>
<dbReference type="RefSeq" id="WP_198867338.1">
    <property type="nucleotide sequence ID" value="NZ_CP066310.1"/>
</dbReference>
<reference evidence="3 4" key="1">
    <citation type="submission" date="2020-12" db="EMBL/GenBank/DDBJ databases">
        <title>Genomic Analysis and Response surface optimization of nitrogen-fixing conditions for A. chroococcum strain HR1, Isolation from rhizosphere soil.</title>
        <authorList>
            <person name="Li J."/>
            <person name="Yang H."/>
            <person name="Liu H."/>
            <person name="Wang C."/>
            <person name="Tian Y."/>
            <person name="Lu X.Y."/>
        </authorList>
    </citation>
    <scope>NUCLEOTIDE SEQUENCE [LARGE SCALE GENOMIC DNA]</scope>
    <source>
        <strain evidence="3 4">HR1</strain>
    </source>
</reference>